<reference evidence="1" key="1">
    <citation type="submission" date="2015-06" db="UniProtKB">
        <authorList>
            <consortium name="EnsemblPlants"/>
        </authorList>
    </citation>
    <scope>IDENTIFICATION</scope>
</reference>
<evidence type="ECO:0000313" key="1">
    <source>
        <dbReference type="EnsemblPlants" id="EMT05013"/>
    </source>
</evidence>
<dbReference type="EnsemblPlants" id="EMT05013">
    <property type="protein sequence ID" value="EMT05013"/>
    <property type="gene ID" value="F775_07609"/>
</dbReference>
<proteinExistence type="predicted"/>
<protein>
    <submittedName>
        <fullName evidence="1">MADS-box transcription factor 1</fullName>
    </submittedName>
</protein>
<organism evidence="1">
    <name type="scientific">Aegilops tauschii</name>
    <name type="common">Tausch's goatgrass</name>
    <name type="synonym">Aegilops squarrosa</name>
    <dbReference type="NCBI Taxonomy" id="37682"/>
    <lineage>
        <taxon>Eukaryota</taxon>
        <taxon>Viridiplantae</taxon>
        <taxon>Streptophyta</taxon>
        <taxon>Embryophyta</taxon>
        <taxon>Tracheophyta</taxon>
        <taxon>Spermatophyta</taxon>
        <taxon>Magnoliopsida</taxon>
        <taxon>Liliopsida</taxon>
        <taxon>Poales</taxon>
        <taxon>Poaceae</taxon>
        <taxon>BOP clade</taxon>
        <taxon>Pooideae</taxon>
        <taxon>Triticodae</taxon>
        <taxon>Triticeae</taxon>
        <taxon>Triticinae</taxon>
        <taxon>Aegilops</taxon>
    </lineage>
</organism>
<dbReference type="AlphaFoldDB" id="M8BE22"/>
<name>M8BE22_AEGTA</name>
<accession>M8BE22</accession>
<sequence length="239" mass="25413">MEASFGRLLGLCTGGRPWFFGWGSGGSRVWWCQGLGCQGGGPGDGSAVLMGRATARLPRPCGRRGSRGVAFGGGLGCQGGGPGDGSAVLMGRASGLVLPGCHDRVGGVVAGVWRSVANQVLLDQLFELKSKEQELQDENNDLRKKGYSCKIPPVAAETMRSICPGKTEGSVAPEYYTRSMIPPCKLGMFFYMSISEKLVNLTRKIKKLVSSGLHGPAEQTEITWLLSALVEDRLQVGYD</sequence>